<dbReference type="GO" id="GO:0006364">
    <property type="term" value="P:rRNA processing"/>
    <property type="evidence" value="ECO:0007669"/>
    <property type="project" value="UniProtKB-KW"/>
</dbReference>
<dbReference type="STRING" id="13370.A0A448YRW4"/>
<dbReference type="InParanoid" id="A0A448YRW4"/>
<dbReference type="SUPFAM" id="SSF52540">
    <property type="entry name" value="P-loop containing nucleoside triphosphate hydrolases"/>
    <property type="match status" value="1"/>
</dbReference>
<evidence type="ECO:0000256" key="2">
    <source>
        <dbReference type="ARBA" id="ARBA00022490"/>
    </source>
</evidence>
<comment type="similarity">
    <text evidence="10">Belongs to the adenylate kinase family. AK6 subfamily.</text>
</comment>
<protein>
    <recommendedName>
        <fullName evidence="10">Adenylate kinase isoenzyme 6 homolog</fullName>
        <shortName evidence="10">AK6</shortName>
        <ecNumber evidence="10">2.7.4.3</ecNumber>
    </recommendedName>
    <alternativeName>
        <fullName evidence="10">Dual activity adenylate kinase/ATPase</fullName>
        <shortName evidence="10">AK/ATPase</shortName>
    </alternativeName>
</protein>
<keyword evidence="8 10" id="KW-0067">ATP-binding</keyword>
<dbReference type="HAMAP" id="MF_00039">
    <property type="entry name" value="Adenylate_kinase_AK6"/>
    <property type="match status" value="1"/>
</dbReference>
<feature type="binding site" evidence="10">
    <location>
        <position position="24"/>
    </location>
    <ligand>
        <name>ATP</name>
        <dbReference type="ChEBI" id="CHEBI:30616"/>
    </ligand>
</feature>
<comment type="catalytic activity">
    <reaction evidence="10">
        <text>ATP + H2O = ADP + phosphate + H(+)</text>
        <dbReference type="Rhea" id="RHEA:13065"/>
        <dbReference type="ChEBI" id="CHEBI:15377"/>
        <dbReference type="ChEBI" id="CHEBI:15378"/>
        <dbReference type="ChEBI" id="CHEBI:30616"/>
        <dbReference type="ChEBI" id="CHEBI:43474"/>
        <dbReference type="ChEBI" id="CHEBI:456216"/>
    </reaction>
</comment>
<dbReference type="Gene3D" id="3.40.50.300">
    <property type="entry name" value="P-loop containing nucleotide triphosphate hydrolases"/>
    <property type="match status" value="1"/>
</dbReference>
<keyword evidence="3 10" id="KW-0690">Ribosome biogenesis</keyword>
<evidence type="ECO:0000313" key="11">
    <source>
        <dbReference type="EMBL" id="VEU23654.1"/>
    </source>
</evidence>
<evidence type="ECO:0000256" key="3">
    <source>
        <dbReference type="ARBA" id="ARBA00022517"/>
    </source>
</evidence>
<gene>
    <name evidence="11" type="ORF">BRENAR_LOCUS4383</name>
</gene>
<comment type="subcellular location">
    <subcellularLocation>
        <location evidence="10">Cytoplasm</location>
    </subcellularLocation>
    <subcellularLocation>
        <location evidence="10">Nucleus</location>
    </subcellularLocation>
</comment>
<dbReference type="PANTHER" id="PTHR12595">
    <property type="entry name" value="POS9-ACTIVATING FACTOR FAP7-RELATED"/>
    <property type="match status" value="1"/>
</dbReference>
<dbReference type="GO" id="GO:0016887">
    <property type="term" value="F:ATP hydrolysis activity"/>
    <property type="evidence" value="ECO:0007669"/>
    <property type="project" value="UniProtKB-UniRule"/>
</dbReference>
<keyword evidence="12" id="KW-1185">Reference proteome</keyword>
<feature type="region of interest" description="NMPbind" evidence="10">
    <location>
        <begin position="40"/>
        <end position="63"/>
    </location>
</feature>
<comment type="function">
    <text evidence="10">Broad-specificity nucleoside monophosphate (NMP) kinase that catalyzes the reversible transfer of the terminal phosphate group between nucleoside triphosphates and monophosphates. Has also ATPase activity. Involved in the late cytoplasmic maturation steps of the 40S ribosomal particles, specifically 18S rRNA maturation. While NMP activity is not required for ribosome maturation, ATPase activity is. Associates transiently with small ribosomal subunit protein uS11. ATP hydrolysis breaks the interaction with uS11. May temporarily remove uS11 from the ribosome to enable a conformational change of the ribosomal RNA that is needed for the final maturation step of the small ribosomal subunit. Its NMP activity may have a role in nuclear energy homeostasis.</text>
</comment>
<comment type="subunit">
    <text evidence="10">Interacts with small ribosomal subunit protein uS11. Not a structural component of 43S pre-ribosomes, but transiently interacts with them by binding to uS11.</text>
</comment>
<dbReference type="OrthoDB" id="10251185at2759"/>
<dbReference type="EMBL" id="CAACVR010000056">
    <property type="protein sequence ID" value="VEU23654.1"/>
    <property type="molecule type" value="Genomic_DNA"/>
</dbReference>
<comment type="caution">
    <text evidence="10">Lacks conserved residue(s) required for the propagation of feature annotation.</text>
</comment>
<evidence type="ECO:0000256" key="7">
    <source>
        <dbReference type="ARBA" id="ARBA00022777"/>
    </source>
</evidence>
<keyword evidence="2 10" id="KW-0963">Cytoplasm</keyword>
<evidence type="ECO:0000256" key="8">
    <source>
        <dbReference type="ARBA" id="ARBA00022840"/>
    </source>
</evidence>
<proteinExistence type="inferred from homology"/>
<evidence type="ECO:0000256" key="10">
    <source>
        <dbReference type="HAMAP-Rule" id="MF_03173"/>
    </source>
</evidence>
<sequence>MSGSSIRELPNIIIAGTPGCGKTSHAELLAQQCPELKHINVSEFAKKNDCIEGWDSERDTSIVDEDKLLDLLEPMADKGGLILDWHCCDIFPERWIDLVVVLRCDNTVLYDRLEKRGYKESKVRENVECEIMEVLLSDARESYDPQIVIELRSENVDTLDQNVERICQWIDMWKHDHPDGISDRLPQ</sequence>
<dbReference type="GO" id="GO:0042274">
    <property type="term" value="P:ribosomal small subunit biogenesis"/>
    <property type="evidence" value="ECO:0007669"/>
    <property type="project" value="UniProtKB-UniRule"/>
</dbReference>
<dbReference type="FunCoup" id="A0A448YRW4">
    <property type="interactions" value="840"/>
</dbReference>
<dbReference type="EC" id="2.7.4.3" evidence="10"/>
<dbReference type="GO" id="GO:0005634">
    <property type="term" value="C:nucleus"/>
    <property type="evidence" value="ECO:0007669"/>
    <property type="project" value="UniProtKB-SubCell"/>
</dbReference>
<evidence type="ECO:0000256" key="1">
    <source>
        <dbReference type="ARBA" id="ARBA00000582"/>
    </source>
</evidence>
<name>A0A448YRW4_BRENA</name>
<dbReference type="InterPro" id="IPR020618">
    <property type="entry name" value="Adenyl_kinase_AK6"/>
</dbReference>
<keyword evidence="5 10" id="KW-0808">Transferase</keyword>
<feature type="binding site" evidence="10">
    <location>
        <position position="116"/>
    </location>
    <ligand>
        <name>ATP</name>
        <dbReference type="ChEBI" id="CHEBI:30616"/>
    </ligand>
</feature>
<keyword evidence="4 10" id="KW-0698">rRNA processing</keyword>
<accession>A0A448YRW4</accession>
<dbReference type="GO" id="GO:0005737">
    <property type="term" value="C:cytoplasm"/>
    <property type="evidence" value="ECO:0007669"/>
    <property type="project" value="UniProtKB-SubCell"/>
</dbReference>
<feature type="region of interest" description="LID" evidence="10">
    <location>
        <begin position="115"/>
        <end position="125"/>
    </location>
</feature>
<evidence type="ECO:0000256" key="5">
    <source>
        <dbReference type="ARBA" id="ARBA00022679"/>
    </source>
</evidence>
<dbReference type="PANTHER" id="PTHR12595:SF0">
    <property type="entry name" value="ADENYLATE KINASE ISOENZYME 6"/>
    <property type="match status" value="1"/>
</dbReference>
<evidence type="ECO:0000256" key="6">
    <source>
        <dbReference type="ARBA" id="ARBA00022741"/>
    </source>
</evidence>
<keyword evidence="7 10" id="KW-0418">Kinase</keyword>
<dbReference type="Proteomes" id="UP000290900">
    <property type="component" value="Unassembled WGS sequence"/>
</dbReference>
<comment type="catalytic activity">
    <reaction evidence="1 10">
        <text>AMP + ATP = 2 ADP</text>
        <dbReference type="Rhea" id="RHEA:12973"/>
        <dbReference type="ChEBI" id="CHEBI:30616"/>
        <dbReference type="ChEBI" id="CHEBI:456215"/>
        <dbReference type="ChEBI" id="CHEBI:456216"/>
        <dbReference type="EC" id="2.7.4.3"/>
    </reaction>
</comment>
<dbReference type="GO" id="GO:0005524">
    <property type="term" value="F:ATP binding"/>
    <property type="evidence" value="ECO:0007669"/>
    <property type="project" value="UniProtKB-KW"/>
</dbReference>
<organism evidence="11 12">
    <name type="scientific">Brettanomyces naardenensis</name>
    <name type="common">Yeast</name>
    <dbReference type="NCBI Taxonomy" id="13370"/>
    <lineage>
        <taxon>Eukaryota</taxon>
        <taxon>Fungi</taxon>
        <taxon>Dikarya</taxon>
        <taxon>Ascomycota</taxon>
        <taxon>Saccharomycotina</taxon>
        <taxon>Pichiomycetes</taxon>
        <taxon>Pichiales</taxon>
        <taxon>Pichiaceae</taxon>
        <taxon>Brettanomyces</taxon>
    </lineage>
</organism>
<evidence type="ECO:0000256" key="9">
    <source>
        <dbReference type="ARBA" id="ARBA00023242"/>
    </source>
</evidence>
<evidence type="ECO:0000313" key="12">
    <source>
        <dbReference type="Proteomes" id="UP000290900"/>
    </source>
</evidence>
<feature type="binding site" evidence="10">
    <location>
        <position position="23"/>
    </location>
    <ligand>
        <name>ATP</name>
        <dbReference type="ChEBI" id="CHEBI:30616"/>
    </ligand>
</feature>
<feature type="binding site" evidence="10">
    <location>
        <position position="22"/>
    </location>
    <ligand>
        <name>ATP</name>
        <dbReference type="ChEBI" id="CHEBI:30616"/>
    </ligand>
</feature>
<feature type="binding site" evidence="10">
    <location>
        <position position="19"/>
    </location>
    <ligand>
        <name>ATP</name>
        <dbReference type="ChEBI" id="CHEBI:30616"/>
    </ligand>
</feature>
<feature type="binding site" evidence="10">
    <location>
        <position position="21"/>
    </location>
    <ligand>
        <name>ATP</name>
        <dbReference type="ChEBI" id="CHEBI:30616"/>
    </ligand>
</feature>
<reference evidence="11 12" key="1">
    <citation type="submission" date="2018-12" db="EMBL/GenBank/DDBJ databases">
        <authorList>
            <person name="Tiukova I."/>
            <person name="Dainat J."/>
        </authorList>
    </citation>
    <scope>NUCLEOTIDE SEQUENCE [LARGE SCALE GENOMIC DNA]</scope>
</reference>
<keyword evidence="6 10" id="KW-0547">Nucleotide-binding</keyword>
<dbReference type="AlphaFoldDB" id="A0A448YRW4"/>
<evidence type="ECO:0000256" key="4">
    <source>
        <dbReference type="ARBA" id="ARBA00022552"/>
    </source>
</evidence>
<dbReference type="InterPro" id="IPR027417">
    <property type="entry name" value="P-loop_NTPase"/>
</dbReference>
<dbReference type="GO" id="GO:0004017">
    <property type="term" value="F:AMP kinase activity"/>
    <property type="evidence" value="ECO:0007669"/>
    <property type="project" value="UniProtKB-UniRule"/>
</dbReference>
<dbReference type="Pfam" id="PF13238">
    <property type="entry name" value="AAA_18"/>
    <property type="match status" value="1"/>
</dbReference>
<dbReference type="FunFam" id="3.40.50.300:FF:000372">
    <property type="entry name" value="Adenylate kinase isoenzyme 6 homolog"/>
    <property type="match status" value="1"/>
</dbReference>
<keyword evidence="9 10" id="KW-0539">Nucleus</keyword>